<keyword evidence="4 6" id="KW-1133">Transmembrane helix</keyword>
<sequence>MRESGVAYLLWLGCCIGFFGLHRFYLDSVILGVIWFCTAGLFGFGQLIDLILIPGMVDECNRKYGTPQVTTAVTNVTTYQTQPQVQQPYVPPQQAYYPPQQGYVPPQQGYAQQPAVNVYVQQ</sequence>
<evidence type="ECO:0000256" key="6">
    <source>
        <dbReference type="SAM" id="Phobius"/>
    </source>
</evidence>
<reference evidence="8 9" key="1">
    <citation type="journal article" date="2010" name="Cell">
        <title>The genome of Naegleria gruberi illuminates early eukaryotic versatility.</title>
        <authorList>
            <person name="Fritz-Laylin L.K."/>
            <person name="Prochnik S.E."/>
            <person name="Ginger M.L."/>
            <person name="Dacks J.B."/>
            <person name="Carpenter M.L."/>
            <person name="Field M.C."/>
            <person name="Kuo A."/>
            <person name="Paredez A."/>
            <person name="Chapman J."/>
            <person name="Pham J."/>
            <person name="Shu S."/>
            <person name="Neupane R."/>
            <person name="Cipriano M."/>
            <person name="Mancuso J."/>
            <person name="Tu H."/>
            <person name="Salamov A."/>
            <person name="Lindquist E."/>
            <person name="Shapiro H."/>
            <person name="Lucas S."/>
            <person name="Grigoriev I.V."/>
            <person name="Cande W.Z."/>
            <person name="Fulton C."/>
            <person name="Rokhsar D.S."/>
            <person name="Dawson S.C."/>
        </authorList>
    </citation>
    <scope>NUCLEOTIDE SEQUENCE [LARGE SCALE GENOMIC DNA]</scope>
    <source>
        <strain evidence="8 9">NEG-M</strain>
    </source>
</reference>
<keyword evidence="3 6" id="KW-0812">Transmembrane</keyword>
<comment type="subcellular location">
    <subcellularLocation>
        <location evidence="1">Membrane</location>
        <topology evidence="1">Multi-pass membrane protein</topology>
    </subcellularLocation>
</comment>
<dbReference type="PANTHER" id="PTHR21016">
    <property type="entry name" value="BETA-AMYLOID BINDING PROTEIN-RELATED"/>
    <property type="match status" value="1"/>
</dbReference>
<evidence type="ECO:0000259" key="7">
    <source>
        <dbReference type="Pfam" id="PF05154"/>
    </source>
</evidence>
<dbReference type="PANTHER" id="PTHR21016:SF25">
    <property type="entry name" value="TM2 DOMAIN-CONTAINING PROTEIN DDB_G0277895-RELATED"/>
    <property type="match status" value="1"/>
</dbReference>
<dbReference type="OMA" id="LGCCIGF"/>
<feature type="transmembrane region" description="Helical" evidence="6">
    <location>
        <begin position="7"/>
        <end position="26"/>
    </location>
</feature>
<evidence type="ECO:0000256" key="1">
    <source>
        <dbReference type="ARBA" id="ARBA00004141"/>
    </source>
</evidence>
<evidence type="ECO:0000313" key="8">
    <source>
        <dbReference type="EMBL" id="EFC39202.1"/>
    </source>
</evidence>
<dbReference type="InterPro" id="IPR007829">
    <property type="entry name" value="TM2"/>
</dbReference>
<feature type="transmembrane region" description="Helical" evidence="6">
    <location>
        <begin position="32"/>
        <end position="53"/>
    </location>
</feature>
<dbReference type="Pfam" id="PF05154">
    <property type="entry name" value="TM2"/>
    <property type="match status" value="1"/>
</dbReference>
<dbReference type="EMBL" id="GG738901">
    <property type="protein sequence ID" value="EFC39202.1"/>
    <property type="molecule type" value="Genomic_DNA"/>
</dbReference>
<dbReference type="Proteomes" id="UP000006671">
    <property type="component" value="Unassembled WGS sequence"/>
</dbReference>
<keyword evidence="5 6" id="KW-0472">Membrane</keyword>
<dbReference type="InterPro" id="IPR050932">
    <property type="entry name" value="TM2D1-3-like"/>
</dbReference>
<evidence type="ECO:0000256" key="2">
    <source>
        <dbReference type="ARBA" id="ARBA00008284"/>
    </source>
</evidence>
<keyword evidence="9" id="KW-1185">Reference proteome</keyword>
<dbReference type="OrthoDB" id="10262359at2759"/>
<dbReference type="GO" id="GO:0016020">
    <property type="term" value="C:membrane"/>
    <property type="evidence" value="ECO:0007669"/>
    <property type="project" value="UniProtKB-SubCell"/>
</dbReference>
<gene>
    <name evidence="8" type="ORF">NAEGRDRAFT_81353</name>
</gene>
<comment type="similarity">
    <text evidence="2">Belongs to the TM2 family.</text>
</comment>
<dbReference type="KEGG" id="ngr:NAEGRDRAFT_81353"/>
<dbReference type="VEuPathDB" id="AmoebaDB:NAEGRDRAFT_81353"/>
<name>D2VVA9_NAEGR</name>
<evidence type="ECO:0000256" key="5">
    <source>
        <dbReference type="ARBA" id="ARBA00023136"/>
    </source>
</evidence>
<dbReference type="AlphaFoldDB" id="D2VVA9"/>
<dbReference type="RefSeq" id="XP_002671946.1">
    <property type="nucleotide sequence ID" value="XM_002671900.1"/>
</dbReference>
<organism evidence="9">
    <name type="scientific">Naegleria gruberi</name>
    <name type="common">Amoeba</name>
    <dbReference type="NCBI Taxonomy" id="5762"/>
    <lineage>
        <taxon>Eukaryota</taxon>
        <taxon>Discoba</taxon>
        <taxon>Heterolobosea</taxon>
        <taxon>Tetramitia</taxon>
        <taxon>Eutetramitia</taxon>
        <taxon>Vahlkampfiidae</taxon>
        <taxon>Naegleria</taxon>
    </lineage>
</organism>
<evidence type="ECO:0000313" key="9">
    <source>
        <dbReference type="Proteomes" id="UP000006671"/>
    </source>
</evidence>
<protein>
    <submittedName>
        <fullName evidence="8">Predicted protein</fullName>
    </submittedName>
</protein>
<evidence type="ECO:0000256" key="4">
    <source>
        <dbReference type="ARBA" id="ARBA00022989"/>
    </source>
</evidence>
<evidence type="ECO:0000256" key="3">
    <source>
        <dbReference type="ARBA" id="ARBA00022692"/>
    </source>
</evidence>
<dbReference type="GeneID" id="8858487"/>
<accession>D2VVA9</accession>
<feature type="domain" description="TM2" evidence="7">
    <location>
        <begin position="5"/>
        <end position="51"/>
    </location>
</feature>
<proteinExistence type="inferred from homology"/>
<dbReference type="InParanoid" id="D2VVA9"/>